<evidence type="ECO:0000259" key="2">
    <source>
        <dbReference type="Pfam" id="PF00535"/>
    </source>
</evidence>
<evidence type="ECO:0000313" key="4">
    <source>
        <dbReference type="Proteomes" id="UP000309170"/>
    </source>
</evidence>
<dbReference type="RefSeq" id="WP_137024454.1">
    <property type="nucleotide sequence ID" value="NZ_SZNT01000467.1"/>
</dbReference>
<gene>
    <name evidence="3" type="ORF">FC678_22250</name>
</gene>
<evidence type="ECO:0000256" key="1">
    <source>
        <dbReference type="ARBA" id="ARBA00006739"/>
    </source>
</evidence>
<dbReference type="Proteomes" id="UP000309170">
    <property type="component" value="Unassembled WGS sequence"/>
</dbReference>
<dbReference type="InterPro" id="IPR001173">
    <property type="entry name" value="Glyco_trans_2-like"/>
</dbReference>
<evidence type="ECO:0000313" key="3">
    <source>
        <dbReference type="EMBL" id="TKH07766.1"/>
    </source>
</evidence>
<dbReference type="Pfam" id="PF00535">
    <property type="entry name" value="Glycos_transf_2"/>
    <property type="match status" value="1"/>
</dbReference>
<protein>
    <submittedName>
        <fullName evidence="3">Glycosyltransferase</fullName>
    </submittedName>
</protein>
<comment type="caution">
    <text evidence="3">The sequence shown here is derived from an EMBL/GenBank/DDBJ whole genome shotgun (WGS) entry which is preliminary data.</text>
</comment>
<reference evidence="3 4" key="1">
    <citation type="journal article" date="2019" name="Environ. Microbiol.">
        <title>An active ?-lactamase is a part of an orchestrated cell wall stress resistance network of Bacillus subtilis and related rhizosphere species.</title>
        <authorList>
            <person name="Bucher T."/>
            <person name="Keren-Paz A."/>
            <person name="Hausser J."/>
            <person name="Olender T."/>
            <person name="Cytryn E."/>
            <person name="Kolodkin-Gal I."/>
        </authorList>
    </citation>
    <scope>NUCLEOTIDE SEQUENCE [LARGE SCALE GENOMIC DNA]</scope>
    <source>
        <strain evidence="3 4">I4</strain>
    </source>
</reference>
<dbReference type="EMBL" id="SZNT01000467">
    <property type="protein sequence ID" value="TKH07766.1"/>
    <property type="molecule type" value="Genomic_DNA"/>
</dbReference>
<dbReference type="Gene3D" id="3.90.550.10">
    <property type="entry name" value="Spore Coat Polysaccharide Biosynthesis Protein SpsA, Chain A"/>
    <property type="match status" value="1"/>
</dbReference>
<name>A0A9X9EQI0_9BACI</name>
<accession>A0A9X9EQI0</accession>
<dbReference type="PANTHER" id="PTHR22916:SF3">
    <property type="entry name" value="UDP-GLCNAC:BETAGAL BETA-1,3-N-ACETYLGLUCOSAMINYLTRANSFERASE-LIKE PROTEIN 1"/>
    <property type="match status" value="1"/>
</dbReference>
<comment type="similarity">
    <text evidence="1">Belongs to the glycosyltransferase 2 family.</text>
</comment>
<dbReference type="GO" id="GO:0016758">
    <property type="term" value="F:hexosyltransferase activity"/>
    <property type="evidence" value="ECO:0007669"/>
    <property type="project" value="UniProtKB-ARBA"/>
</dbReference>
<dbReference type="InterPro" id="IPR029044">
    <property type="entry name" value="Nucleotide-diphossugar_trans"/>
</dbReference>
<dbReference type="SUPFAM" id="SSF53448">
    <property type="entry name" value="Nucleotide-diphospho-sugar transferases"/>
    <property type="match status" value="1"/>
</dbReference>
<organism evidence="3 4">
    <name type="scientific">Peribacillus simplex</name>
    <dbReference type="NCBI Taxonomy" id="1478"/>
    <lineage>
        <taxon>Bacteria</taxon>
        <taxon>Bacillati</taxon>
        <taxon>Bacillota</taxon>
        <taxon>Bacilli</taxon>
        <taxon>Bacillales</taxon>
        <taxon>Bacillaceae</taxon>
        <taxon>Peribacillus</taxon>
    </lineage>
</organism>
<sequence length="244" mass="28459">MSNHHPLVSVVIPFYNCQYVAQAIESVLRQTYPHVELIVVNDGSNKFQDLISPYLSKITYIEQVNKGVAAALNHGIKKAKGEYLVWLSSDDIMDDHKIELQLNFMNSVNSFLSFTNFNIINENSQITSYNVGINFQKELEFLQALHEFCPINGCTVMMSRKVIETIGYFNEQLKYAQDYEYWLRVTLHFPIHYFHITLTNYRVHQLMGSILNNHDQMTEFYSIREKYREKISELISTKGNESHA</sequence>
<feature type="domain" description="Glycosyltransferase 2-like" evidence="2">
    <location>
        <begin position="9"/>
        <end position="165"/>
    </location>
</feature>
<dbReference type="PANTHER" id="PTHR22916">
    <property type="entry name" value="GLYCOSYLTRANSFERASE"/>
    <property type="match status" value="1"/>
</dbReference>
<proteinExistence type="inferred from homology"/>
<dbReference type="AlphaFoldDB" id="A0A9X9EQI0"/>